<gene>
    <name evidence="1" type="ORF">ACFSCS_09035</name>
</gene>
<dbReference type="Proteomes" id="UP001597326">
    <property type="component" value="Unassembled WGS sequence"/>
</dbReference>
<dbReference type="Gene3D" id="2.160.20.80">
    <property type="entry name" value="E3 ubiquitin-protein ligase SopA"/>
    <property type="match status" value="1"/>
</dbReference>
<keyword evidence="2" id="KW-1185">Reference proteome</keyword>
<evidence type="ECO:0000313" key="1">
    <source>
        <dbReference type="EMBL" id="MFD1890324.1"/>
    </source>
</evidence>
<dbReference type="SUPFAM" id="SSF141571">
    <property type="entry name" value="Pentapeptide repeat-like"/>
    <property type="match status" value="1"/>
</dbReference>
<accession>A0ABW4RWV9</accession>
<dbReference type="InterPro" id="IPR001646">
    <property type="entry name" value="5peptide_repeat"/>
</dbReference>
<protein>
    <submittedName>
        <fullName evidence="1">Pentapeptide repeat-containing protein</fullName>
    </submittedName>
</protein>
<reference evidence="2" key="1">
    <citation type="journal article" date="2019" name="Int. J. Syst. Evol. Microbiol.">
        <title>The Global Catalogue of Microorganisms (GCM) 10K type strain sequencing project: providing services to taxonomists for standard genome sequencing and annotation.</title>
        <authorList>
            <consortium name="The Broad Institute Genomics Platform"/>
            <consortium name="The Broad Institute Genome Sequencing Center for Infectious Disease"/>
            <person name="Wu L."/>
            <person name="Ma J."/>
        </authorList>
    </citation>
    <scope>NUCLEOTIDE SEQUENCE [LARGE SCALE GENOMIC DNA]</scope>
    <source>
        <strain evidence="2">CAIM 431</strain>
    </source>
</reference>
<dbReference type="RefSeq" id="WP_343873343.1">
    <property type="nucleotide sequence ID" value="NZ_BAAAIX010000015.1"/>
</dbReference>
<evidence type="ECO:0000313" key="2">
    <source>
        <dbReference type="Proteomes" id="UP001597326"/>
    </source>
</evidence>
<name>A0ABW4RWV9_9ACTN</name>
<proteinExistence type="predicted"/>
<comment type="caution">
    <text evidence="1">The sequence shown here is derived from an EMBL/GenBank/DDBJ whole genome shotgun (WGS) entry which is preliminary data.</text>
</comment>
<dbReference type="Pfam" id="PF00805">
    <property type="entry name" value="Pentapeptide"/>
    <property type="match status" value="1"/>
</dbReference>
<sequence>MRSALLIAADLRGATFDRTDLLGADLRDANRSGADLRGAIFLTQQQVDAARGNGSTRLPSALHTPSHWN</sequence>
<organism evidence="1 2">
    <name type="scientific">Luteococcus peritonei</name>
    <dbReference type="NCBI Taxonomy" id="88874"/>
    <lineage>
        <taxon>Bacteria</taxon>
        <taxon>Bacillati</taxon>
        <taxon>Actinomycetota</taxon>
        <taxon>Actinomycetes</taxon>
        <taxon>Propionibacteriales</taxon>
        <taxon>Propionibacteriaceae</taxon>
        <taxon>Luteococcus</taxon>
    </lineage>
</organism>
<dbReference type="EMBL" id="JBHUFZ010000018">
    <property type="protein sequence ID" value="MFD1890324.1"/>
    <property type="molecule type" value="Genomic_DNA"/>
</dbReference>